<keyword evidence="2" id="KW-1185">Reference proteome</keyword>
<comment type="caution">
    <text evidence="1">The sequence shown here is derived from an EMBL/GenBank/DDBJ whole genome shotgun (WGS) entry which is preliminary data.</text>
</comment>
<dbReference type="EMBL" id="JAYMYQ010000006">
    <property type="protein sequence ID" value="KAK7323557.1"/>
    <property type="molecule type" value="Genomic_DNA"/>
</dbReference>
<sequence>MAFDCSLQALWLIGVLKRRSRFSSNADLDAQKCDSDLGNVVRLSGTLSLVVRLLLAIAHPPVRSPYSTIPFKMPSLYQLGLCISKQPATPQACNSSILNLDHLKTVWALQIGQLCLPQFGLVRNALSLGQNGLSCHIGHTS</sequence>
<dbReference type="Proteomes" id="UP001367508">
    <property type="component" value="Unassembled WGS sequence"/>
</dbReference>
<accession>A0AAN9KW74</accession>
<evidence type="ECO:0000313" key="2">
    <source>
        <dbReference type="Proteomes" id="UP001367508"/>
    </source>
</evidence>
<organism evidence="1 2">
    <name type="scientific">Canavalia gladiata</name>
    <name type="common">Sword bean</name>
    <name type="synonym">Dolichos gladiatus</name>
    <dbReference type="NCBI Taxonomy" id="3824"/>
    <lineage>
        <taxon>Eukaryota</taxon>
        <taxon>Viridiplantae</taxon>
        <taxon>Streptophyta</taxon>
        <taxon>Embryophyta</taxon>
        <taxon>Tracheophyta</taxon>
        <taxon>Spermatophyta</taxon>
        <taxon>Magnoliopsida</taxon>
        <taxon>eudicotyledons</taxon>
        <taxon>Gunneridae</taxon>
        <taxon>Pentapetalae</taxon>
        <taxon>rosids</taxon>
        <taxon>fabids</taxon>
        <taxon>Fabales</taxon>
        <taxon>Fabaceae</taxon>
        <taxon>Papilionoideae</taxon>
        <taxon>50 kb inversion clade</taxon>
        <taxon>NPAAA clade</taxon>
        <taxon>indigoferoid/millettioid clade</taxon>
        <taxon>Phaseoleae</taxon>
        <taxon>Canavalia</taxon>
    </lineage>
</organism>
<dbReference type="AlphaFoldDB" id="A0AAN9KW74"/>
<name>A0AAN9KW74_CANGL</name>
<gene>
    <name evidence="1" type="ORF">VNO77_27034</name>
</gene>
<proteinExistence type="predicted"/>
<protein>
    <submittedName>
        <fullName evidence="1">Uncharacterized protein</fullName>
    </submittedName>
</protein>
<evidence type="ECO:0000313" key="1">
    <source>
        <dbReference type="EMBL" id="KAK7323557.1"/>
    </source>
</evidence>
<reference evidence="1 2" key="1">
    <citation type="submission" date="2024-01" db="EMBL/GenBank/DDBJ databases">
        <title>The genomes of 5 underutilized Papilionoideae crops provide insights into root nodulation and disease resistanc.</title>
        <authorList>
            <person name="Jiang F."/>
        </authorList>
    </citation>
    <scope>NUCLEOTIDE SEQUENCE [LARGE SCALE GENOMIC DNA]</scope>
    <source>
        <strain evidence="1">LVBAO_FW01</strain>
        <tissue evidence="1">Leaves</tissue>
    </source>
</reference>